<dbReference type="SUPFAM" id="SSF53335">
    <property type="entry name" value="S-adenosyl-L-methionine-dependent methyltransferases"/>
    <property type="match status" value="1"/>
</dbReference>
<dbReference type="Gene3D" id="3.40.50.150">
    <property type="entry name" value="Vaccinia Virus protein VP39"/>
    <property type="match status" value="1"/>
</dbReference>
<keyword evidence="2" id="KW-0489">Methyltransferase</keyword>
<comment type="caution">
    <text evidence="2">The sequence shown here is derived from an EMBL/GenBank/DDBJ whole genome shotgun (WGS) entry which is preliminary data.</text>
</comment>
<protein>
    <submittedName>
        <fullName evidence="2">Methyltransferase</fullName>
    </submittedName>
</protein>
<dbReference type="Proteomes" id="UP001596223">
    <property type="component" value="Unassembled WGS sequence"/>
</dbReference>
<dbReference type="InterPro" id="IPR002052">
    <property type="entry name" value="DNA_methylase_N6_adenine_CS"/>
</dbReference>
<dbReference type="InterPro" id="IPR007848">
    <property type="entry name" value="Small_mtfrase_dom"/>
</dbReference>
<name>A0ABW1JSS7_9NOCA</name>
<dbReference type="InterPro" id="IPR050320">
    <property type="entry name" value="N5-glutamine_MTase"/>
</dbReference>
<dbReference type="PROSITE" id="PS00092">
    <property type="entry name" value="N6_MTASE"/>
    <property type="match status" value="1"/>
</dbReference>
<feature type="domain" description="Methyltransferase small" evidence="1">
    <location>
        <begin position="178"/>
        <end position="321"/>
    </location>
</feature>
<dbReference type="EMBL" id="JBHSQN010000009">
    <property type="protein sequence ID" value="MFC6012169.1"/>
    <property type="molecule type" value="Genomic_DNA"/>
</dbReference>
<dbReference type="InterPro" id="IPR029063">
    <property type="entry name" value="SAM-dependent_MTases_sf"/>
</dbReference>
<dbReference type="GO" id="GO:0032259">
    <property type="term" value="P:methylation"/>
    <property type="evidence" value="ECO:0007669"/>
    <property type="project" value="UniProtKB-KW"/>
</dbReference>
<dbReference type="PANTHER" id="PTHR18895:SF74">
    <property type="entry name" value="MTRF1L RELEASE FACTOR GLUTAMINE METHYLTRANSFERASE"/>
    <property type="match status" value="1"/>
</dbReference>
<proteinExistence type="predicted"/>
<dbReference type="GO" id="GO:0008168">
    <property type="term" value="F:methyltransferase activity"/>
    <property type="evidence" value="ECO:0007669"/>
    <property type="project" value="UniProtKB-KW"/>
</dbReference>
<dbReference type="PANTHER" id="PTHR18895">
    <property type="entry name" value="HEMK METHYLTRANSFERASE"/>
    <property type="match status" value="1"/>
</dbReference>
<evidence type="ECO:0000259" key="1">
    <source>
        <dbReference type="Pfam" id="PF05175"/>
    </source>
</evidence>
<organism evidence="2 3">
    <name type="scientific">Nocardia lasii</name>
    <dbReference type="NCBI Taxonomy" id="1616107"/>
    <lineage>
        <taxon>Bacteria</taxon>
        <taxon>Bacillati</taxon>
        <taxon>Actinomycetota</taxon>
        <taxon>Actinomycetes</taxon>
        <taxon>Mycobacteriales</taxon>
        <taxon>Nocardiaceae</taxon>
        <taxon>Nocardia</taxon>
    </lineage>
</organism>
<evidence type="ECO:0000313" key="2">
    <source>
        <dbReference type="EMBL" id="MFC6012169.1"/>
    </source>
</evidence>
<reference evidence="3" key="1">
    <citation type="journal article" date="2019" name="Int. J. Syst. Evol. Microbiol.">
        <title>The Global Catalogue of Microorganisms (GCM) 10K type strain sequencing project: providing services to taxonomists for standard genome sequencing and annotation.</title>
        <authorList>
            <consortium name="The Broad Institute Genomics Platform"/>
            <consortium name="The Broad Institute Genome Sequencing Center for Infectious Disease"/>
            <person name="Wu L."/>
            <person name="Ma J."/>
        </authorList>
    </citation>
    <scope>NUCLEOTIDE SEQUENCE [LARGE SCALE GENOMIC DNA]</scope>
    <source>
        <strain evidence="3">CCUG 36956</strain>
    </source>
</reference>
<keyword evidence="3" id="KW-1185">Reference proteome</keyword>
<accession>A0ABW1JSS7</accession>
<keyword evidence="2" id="KW-0808">Transferase</keyword>
<sequence>MGRCRSSEIILSRIEWTDDHTPRTAAWHSENGALAPRTVTVADDRLSADQAYRRIRAGAALLWQGDYNNGRQLLQALGRRADRKPNKQAPAADLGARYEHERARRRTRAGILGSLLVELDADYELDLRRAPDVRAACAAAYGPATESRVVTFTELLGVLSAYRWQQQGVEVPALGARVYPDYGVFSPTRSEYVDLVAAAPLPTGARTAFDLGTGTGVLAALLARRGLTKVVATDINPRALRCARENADRLGYGATIEVTGPTLYPDGRADVVVCNPPWLPGTPTSDLERGVYDHDQSMLTEFIADLRAHLTPDGEGWLVLSDLAELLGLRSPAHIPTLLDRAGLTVHDTLTTRPRHPRATDRDDPLAAARTAETTTLWRLRAR</sequence>
<dbReference type="Pfam" id="PF05175">
    <property type="entry name" value="MTS"/>
    <property type="match status" value="1"/>
</dbReference>
<dbReference type="RefSeq" id="WP_378605233.1">
    <property type="nucleotide sequence ID" value="NZ_JBHSQN010000009.1"/>
</dbReference>
<dbReference type="CDD" id="cd02440">
    <property type="entry name" value="AdoMet_MTases"/>
    <property type="match status" value="1"/>
</dbReference>
<gene>
    <name evidence="2" type="ORF">ACFP3H_14010</name>
</gene>
<evidence type="ECO:0000313" key="3">
    <source>
        <dbReference type="Proteomes" id="UP001596223"/>
    </source>
</evidence>